<keyword evidence="3" id="KW-0805">Transcription regulation</keyword>
<feature type="compositionally biased region" description="Polar residues" evidence="8">
    <location>
        <begin position="447"/>
        <end position="468"/>
    </location>
</feature>
<evidence type="ECO:0000259" key="9">
    <source>
        <dbReference type="PROSITE" id="PS00434"/>
    </source>
</evidence>
<evidence type="ECO:0000256" key="1">
    <source>
        <dbReference type="ARBA" id="ARBA00004123"/>
    </source>
</evidence>
<feature type="region of interest" description="Disordered" evidence="8">
    <location>
        <begin position="443"/>
        <end position="477"/>
    </location>
</feature>
<dbReference type="PROSITE" id="PS00434">
    <property type="entry name" value="HSF_DOMAIN"/>
    <property type="match status" value="1"/>
</dbReference>
<evidence type="ECO:0000256" key="8">
    <source>
        <dbReference type="SAM" id="MobiDB-lite"/>
    </source>
</evidence>
<dbReference type="FunFam" id="1.10.10.10:FF:000027">
    <property type="entry name" value="Heat shock transcription factor 1"/>
    <property type="match status" value="1"/>
</dbReference>
<sequence length="760" mass="84187">MHPITEVGTNVSAFLAKLWRMVEDPETNDLICWNSDGTSFMIKNQSQFAKELLPMYYKHNNMASFIRQLNMYGFHKVVSAENNGLRLSDNDEISFSHHCFIRGHPYLLEHIKRKMTVTKENNEIRAAPDIMNKMLNDVKSMKGRQESLDSKLSSMKQENEALWRELSILRQKHAKQQTIVNKLIQFLVTLVHPTRNLSVKRRSNFPLMLREKAHNGHKHSYLSEAKRRTHYNSGSSDSTNPSPTGPTIHELDPSDFLESVNILETNKLRSDSPLSPTITDCDSSAEGDVLVDSPSITSKLRNNLDDGTLLDLVTEAVSPAEELVTVPPEAVNPAICVFNKNALADSANMVDSNLRQQVRRVAAKVIEEKKAQPLTFKSTTVPVDQKMMKRVSRGRAKKSESPPRIAVDSTLKSMLTKPKPKMPQPAQRTGLKVKMPVRQATVETAKLPSQNLKRPSSNGSTVTPSPKSQKMEEDSLSQPDVLLLTNGGSRIKDDGLISPPVSVTGSLPLDVNTTSPVGIVTMPSPSNSELQQIFDQSPLSDNILGMPDNFFSMPDNTVPVSGEAAETQAVMSMSPTDILNSVPSTSPVEPNINDMALTLSSPAQLAANSTDLNTFNRSGYSTDFSNHVETMQNDLDCLKDLLQKEGLSLDANVLMGLFNNEDSMSFNPPAYQNPITQTDQTDMSQSYNQLTTYNPSNLDLVDVFQNSEWSVPTITEQTNEDEDLFKDLNTPIISIPNSPPVSPLPPTPLPATPSAKRRRK</sequence>
<evidence type="ECO:0000313" key="11">
    <source>
        <dbReference type="Proteomes" id="UP001152759"/>
    </source>
</evidence>
<keyword evidence="6" id="KW-0539">Nucleus</keyword>
<dbReference type="Pfam" id="PF00447">
    <property type="entry name" value="HSF_DNA-bind"/>
    <property type="match status" value="1"/>
</dbReference>
<name>A0A9P0AIH7_BEMTA</name>
<accession>A0A9P0AIH7</accession>
<dbReference type="EMBL" id="OU963867">
    <property type="protein sequence ID" value="CAH0392278.1"/>
    <property type="molecule type" value="Genomic_DNA"/>
</dbReference>
<feature type="region of interest" description="Disordered" evidence="8">
    <location>
        <begin position="214"/>
        <end position="252"/>
    </location>
</feature>
<keyword evidence="5" id="KW-0804">Transcription</keyword>
<evidence type="ECO:0000256" key="3">
    <source>
        <dbReference type="ARBA" id="ARBA00023015"/>
    </source>
</evidence>
<organism evidence="10 11">
    <name type="scientific">Bemisia tabaci</name>
    <name type="common">Sweetpotato whitefly</name>
    <name type="synonym">Aleurodes tabaci</name>
    <dbReference type="NCBI Taxonomy" id="7038"/>
    <lineage>
        <taxon>Eukaryota</taxon>
        <taxon>Metazoa</taxon>
        <taxon>Ecdysozoa</taxon>
        <taxon>Arthropoda</taxon>
        <taxon>Hexapoda</taxon>
        <taxon>Insecta</taxon>
        <taxon>Pterygota</taxon>
        <taxon>Neoptera</taxon>
        <taxon>Paraneoptera</taxon>
        <taxon>Hemiptera</taxon>
        <taxon>Sternorrhyncha</taxon>
        <taxon>Aleyrodoidea</taxon>
        <taxon>Aleyrodidae</taxon>
        <taxon>Aleyrodinae</taxon>
        <taxon>Bemisia</taxon>
    </lineage>
</organism>
<keyword evidence="11" id="KW-1185">Reference proteome</keyword>
<dbReference type="SUPFAM" id="SSF46785">
    <property type="entry name" value="Winged helix' DNA-binding domain"/>
    <property type="match status" value="1"/>
</dbReference>
<dbReference type="GO" id="GO:0043565">
    <property type="term" value="F:sequence-specific DNA binding"/>
    <property type="evidence" value="ECO:0007669"/>
    <property type="project" value="InterPro"/>
</dbReference>
<dbReference type="GO" id="GO:0003700">
    <property type="term" value="F:DNA-binding transcription factor activity"/>
    <property type="evidence" value="ECO:0007669"/>
    <property type="project" value="InterPro"/>
</dbReference>
<dbReference type="InterPro" id="IPR036388">
    <property type="entry name" value="WH-like_DNA-bd_sf"/>
</dbReference>
<evidence type="ECO:0000256" key="6">
    <source>
        <dbReference type="ARBA" id="ARBA00023242"/>
    </source>
</evidence>
<dbReference type="GO" id="GO:0005634">
    <property type="term" value="C:nucleus"/>
    <property type="evidence" value="ECO:0007669"/>
    <property type="project" value="UniProtKB-SubCell"/>
</dbReference>
<feature type="compositionally biased region" description="Pro residues" evidence="8">
    <location>
        <begin position="737"/>
        <end position="751"/>
    </location>
</feature>
<dbReference type="InterPro" id="IPR036390">
    <property type="entry name" value="WH_DNA-bd_sf"/>
</dbReference>
<dbReference type="PRINTS" id="PR00056">
    <property type="entry name" value="HSFDOMAIN"/>
</dbReference>
<reference evidence="10" key="1">
    <citation type="submission" date="2021-12" db="EMBL/GenBank/DDBJ databases">
        <authorList>
            <person name="King R."/>
        </authorList>
    </citation>
    <scope>NUCLEOTIDE SEQUENCE</scope>
</reference>
<dbReference type="AlphaFoldDB" id="A0A9P0AIH7"/>
<keyword evidence="4" id="KW-0238">DNA-binding</keyword>
<feature type="region of interest" description="Disordered" evidence="8">
    <location>
        <begin position="730"/>
        <end position="760"/>
    </location>
</feature>
<dbReference type="Gene3D" id="1.10.10.10">
    <property type="entry name" value="Winged helix-like DNA-binding domain superfamily/Winged helix DNA-binding domain"/>
    <property type="match status" value="1"/>
</dbReference>
<comment type="similarity">
    <text evidence="2 7">Belongs to the HSF family.</text>
</comment>
<feature type="region of interest" description="Disordered" evidence="8">
    <location>
        <begin position="388"/>
        <end position="407"/>
    </location>
</feature>
<evidence type="ECO:0000256" key="5">
    <source>
        <dbReference type="ARBA" id="ARBA00023163"/>
    </source>
</evidence>
<evidence type="ECO:0000256" key="4">
    <source>
        <dbReference type="ARBA" id="ARBA00023125"/>
    </source>
</evidence>
<proteinExistence type="inferred from homology"/>
<dbReference type="PANTHER" id="PTHR10015:SF427">
    <property type="entry name" value="HEAT SHOCK FACTOR PROTEIN"/>
    <property type="match status" value="1"/>
</dbReference>
<evidence type="ECO:0000256" key="7">
    <source>
        <dbReference type="RuleBase" id="RU004020"/>
    </source>
</evidence>
<dbReference type="PANTHER" id="PTHR10015">
    <property type="entry name" value="HEAT SHOCK TRANSCRIPTION FACTOR"/>
    <property type="match status" value="1"/>
</dbReference>
<feature type="domain" description="HSF-type DNA-binding" evidence="9">
    <location>
        <begin position="53"/>
        <end position="77"/>
    </location>
</feature>
<evidence type="ECO:0000313" key="10">
    <source>
        <dbReference type="EMBL" id="CAH0392278.1"/>
    </source>
</evidence>
<dbReference type="Proteomes" id="UP001152759">
    <property type="component" value="Chromosome 6"/>
</dbReference>
<protein>
    <recommendedName>
        <fullName evidence="9">HSF-type DNA-binding domain-containing protein</fullName>
    </recommendedName>
</protein>
<comment type="subcellular location">
    <subcellularLocation>
        <location evidence="1">Nucleus</location>
    </subcellularLocation>
</comment>
<dbReference type="InterPro" id="IPR000232">
    <property type="entry name" value="HSF_DNA-bd"/>
</dbReference>
<feature type="compositionally biased region" description="Polar residues" evidence="8">
    <location>
        <begin position="231"/>
        <end position="242"/>
    </location>
</feature>
<gene>
    <name evidence="10" type="ORF">BEMITA_LOCUS10811</name>
</gene>
<dbReference type="SMART" id="SM00415">
    <property type="entry name" value="HSF"/>
    <property type="match status" value="1"/>
</dbReference>
<evidence type="ECO:0000256" key="2">
    <source>
        <dbReference type="ARBA" id="ARBA00006403"/>
    </source>
</evidence>